<dbReference type="GO" id="GO:0008757">
    <property type="term" value="F:S-adenosylmethionine-dependent methyltransferase activity"/>
    <property type="evidence" value="ECO:0007669"/>
    <property type="project" value="InterPro"/>
</dbReference>
<dbReference type="RefSeq" id="WP_037269375.1">
    <property type="nucleotide sequence ID" value="NZ_KN293975.1"/>
</dbReference>
<organism evidence="5 6">
    <name type="scientific">Roseovarius mucosus DSM 17069</name>
    <dbReference type="NCBI Taxonomy" id="1288298"/>
    <lineage>
        <taxon>Bacteria</taxon>
        <taxon>Pseudomonadati</taxon>
        <taxon>Pseudomonadota</taxon>
        <taxon>Alphaproteobacteria</taxon>
        <taxon>Rhodobacterales</taxon>
        <taxon>Roseobacteraceae</taxon>
        <taxon>Roseovarius</taxon>
    </lineage>
</organism>
<protein>
    <submittedName>
        <fullName evidence="5">Methylase involved in ubiquinone/menaquinone biosynthesis</fullName>
    </submittedName>
</protein>
<dbReference type="InterPro" id="IPR013216">
    <property type="entry name" value="Methyltransf_11"/>
</dbReference>
<dbReference type="SUPFAM" id="SSF53335">
    <property type="entry name" value="S-adenosyl-L-methionine-dependent methyltransferases"/>
    <property type="match status" value="1"/>
</dbReference>
<sequence length="209" mass="22298">MTRDPEDLSDVYGAKTPEQSRAIYNDWALSYDADNLARGFRLPGLGAAMFARFMGTSEGPVLDAACGTGLVAESLRTLGYGPITGCDLSPGMLAAAQTTGHYADLVEAEMGSGLPFADDSFAGFVCVGAFGPGHAPAESLIHLTRVTRPGGIGVFNLLEATWKAQGFQSVLESLVDSGQIHIAQRSEPFLPFLLAEPDLWSRLYVIRRL</sequence>
<dbReference type="InterPro" id="IPR029063">
    <property type="entry name" value="SAM-dependent_MTases_sf"/>
</dbReference>
<dbReference type="AlphaFoldDB" id="A0A0A0HIX3"/>
<dbReference type="EMBL" id="AONH01000016">
    <property type="protein sequence ID" value="KGM87110.1"/>
    <property type="molecule type" value="Genomic_DNA"/>
</dbReference>
<dbReference type="OrthoDB" id="9807911at2"/>
<gene>
    <name evidence="5" type="ORF">rosmuc_03413</name>
</gene>
<keyword evidence="3" id="KW-0949">S-adenosyl-L-methionine</keyword>
<name>A0A0A0HIX3_9RHOB</name>
<dbReference type="PANTHER" id="PTHR43464:SF19">
    <property type="entry name" value="UBIQUINONE BIOSYNTHESIS O-METHYLTRANSFERASE, MITOCHONDRIAL"/>
    <property type="match status" value="1"/>
</dbReference>
<dbReference type="GO" id="GO:0032259">
    <property type="term" value="P:methylation"/>
    <property type="evidence" value="ECO:0007669"/>
    <property type="project" value="UniProtKB-KW"/>
</dbReference>
<evidence type="ECO:0000313" key="6">
    <source>
        <dbReference type="Proteomes" id="UP000030021"/>
    </source>
</evidence>
<dbReference type="eggNOG" id="COG0500">
    <property type="taxonomic scope" value="Bacteria"/>
</dbReference>
<evidence type="ECO:0000313" key="5">
    <source>
        <dbReference type="EMBL" id="KGM87110.1"/>
    </source>
</evidence>
<evidence type="ECO:0000256" key="1">
    <source>
        <dbReference type="ARBA" id="ARBA00022603"/>
    </source>
</evidence>
<keyword evidence="2" id="KW-0808">Transferase</keyword>
<evidence type="ECO:0000259" key="4">
    <source>
        <dbReference type="Pfam" id="PF08241"/>
    </source>
</evidence>
<dbReference type="STRING" id="215743.ROSMUCSMR3_00689"/>
<dbReference type="Pfam" id="PF08241">
    <property type="entry name" value="Methyltransf_11"/>
    <property type="match status" value="1"/>
</dbReference>
<dbReference type="PANTHER" id="PTHR43464">
    <property type="entry name" value="METHYLTRANSFERASE"/>
    <property type="match status" value="1"/>
</dbReference>
<dbReference type="Proteomes" id="UP000030021">
    <property type="component" value="Unassembled WGS sequence"/>
</dbReference>
<dbReference type="HOGENOM" id="CLU_090201_3_0_5"/>
<dbReference type="CDD" id="cd02440">
    <property type="entry name" value="AdoMet_MTases"/>
    <property type="match status" value="1"/>
</dbReference>
<dbReference type="PATRIC" id="fig|1288298.3.peg.3423"/>
<reference evidence="5 6" key="1">
    <citation type="submission" date="2013-01" db="EMBL/GenBank/DDBJ databases">
        <authorList>
            <person name="Fiebig A."/>
            <person name="Goeker M."/>
            <person name="Klenk H.-P.P."/>
        </authorList>
    </citation>
    <scope>NUCLEOTIDE SEQUENCE [LARGE SCALE GENOMIC DNA]</scope>
    <source>
        <strain evidence="5 6">DSM 17069</strain>
    </source>
</reference>
<evidence type="ECO:0000256" key="2">
    <source>
        <dbReference type="ARBA" id="ARBA00022679"/>
    </source>
</evidence>
<feature type="domain" description="Methyltransferase type 11" evidence="4">
    <location>
        <begin position="62"/>
        <end position="154"/>
    </location>
</feature>
<keyword evidence="1 5" id="KW-0489">Methyltransferase</keyword>
<comment type="caution">
    <text evidence="5">The sequence shown here is derived from an EMBL/GenBank/DDBJ whole genome shotgun (WGS) entry which is preliminary data.</text>
</comment>
<keyword evidence="5" id="KW-0830">Ubiquinone</keyword>
<proteinExistence type="predicted"/>
<evidence type="ECO:0000256" key="3">
    <source>
        <dbReference type="ARBA" id="ARBA00022691"/>
    </source>
</evidence>
<dbReference type="Gene3D" id="3.40.50.150">
    <property type="entry name" value="Vaccinia Virus protein VP39"/>
    <property type="match status" value="1"/>
</dbReference>
<accession>A0A0A0HIX3</accession>